<accession>A0A8J8G4Z3</accession>
<evidence type="ECO:0000313" key="4">
    <source>
        <dbReference type="EMBL" id="NRS91238.1"/>
    </source>
</evidence>
<evidence type="ECO:0000256" key="2">
    <source>
        <dbReference type="SAM" id="Phobius"/>
    </source>
</evidence>
<keyword evidence="5" id="KW-1185">Reference proteome</keyword>
<evidence type="ECO:0000259" key="3">
    <source>
        <dbReference type="Pfam" id="PF02563"/>
    </source>
</evidence>
<evidence type="ECO:0000256" key="1">
    <source>
        <dbReference type="ARBA" id="ARBA00022729"/>
    </source>
</evidence>
<name>A0A8J8G4Z3_9FLAO</name>
<dbReference type="EMBL" id="JABSNO010000002">
    <property type="protein sequence ID" value="NRS91238.1"/>
    <property type="molecule type" value="Genomic_DNA"/>
</dbReference>
<dbReference type="AlphaFoldDB" id="A0A8J8G4Z3"/>
<proteinExistence type="predicted"/>
<protein>
    <submittedName>
        <fullName evidence="4">Polysaccharide export outer membrane protein</fullName>
    </submittedName>
</protein>
<dbReference type="PROSITE" id="PS51257">
    <property type="entry name" value="PROKAR_LIPOPROTEIN"/>
    <property type="match status" value="1"/>
</dbReference>
<feature type="domain" description="Polysaccharide export protein N-terminal" evidence="3">
    <location>
        <begin position="42"/>
        <end position="148"/>
    </location>
</feature>
<keyword evidence="1" id="KW-0732">Signal</keyword>
<reference evidence="4" key="1">
    <citation type="submission" date="2020-05" db="EMBL/GenBank/DDBJ databases">
        <title>Genomic Encyclopedia of Type Strains, Phase IV (KMG-V): Genome sequencing to study the core and pangenomes of soil and plant-associated prokaryotes.</title>
        <authorList>
            <person name="Whitman W."/>
        </authorList>
    </citation>
    <scope>NUCLEOTIDE SEQUENCE</scope>
    <source>
        <strain evidence="4">16F</strain>
    </source>
</reference>
<keyword evidence="2" id="KW-0812">Transmembrane</keyword>
<dbReference type="PANTHER" id="PTHR33619:SF3">
    <property type="entry name" value="POLYSACCHARIDE EXPORT PROTEIN GFCE-RELATED"/>
    <property type="match status" value="1"/>
</dbReference>
<dbReference type="InterPro" id="IPR003715">
    <property type="entry name" value="Poly_export_N"/>
</dbReference>
<comment type="caution">
    <text evidence="4">The sequence shown here is derived from an EMBL/GenBank/DDBJ whole genome shotgun (WGS) entry which is preliminary data.</text>
</comment>
<keyword evidence="2" id="KW-1133">Transmembrane helix</keyword>
<keyword evidence="2" id="KW-0472">Membrane</keyword>
<feature type="transmembrane region" description="Helical" evidence="2">
    <location>
        <begin position="249"/>
        <end position="268"/>
    </location>
</feature>
<sequence>MKYKYYFLFSVLVIFSCKPVEKASEINYMQNIEAIAKEAAANNQITILQPGDQLMILITAKDNDVVKPYNQNYSSSEIVQNIAGAGNTPNSAISSVSGPTYLIDSDGDIDFSGIGTMHPAGKTLVEFKEEIRNEIRKYVINPTINIRLTNFKVNVMGEVARPGYYNIVEGQGTILNALSLAGDLTIYGKRDNVLVLRNENGQVTNNFINLKDANFLNSPFYNLKQGDVIVVSANKNREVTAKTNPNTGLYISIASVAVGALAIIISVFK</sequence>
<evidence type="ECO:0000313" key="5">
    <source>
        <dbReference type="Proteomes" id="UP000610746"/>
    </source>
</evidence>
<dbReference type="Proteomes" id="UP000610746">
    <property type="component" value="Unassembled WGS sequence"/>
</dbReference>
<dbReference type="RefSeq" id="WP_173777876.1">
    <property type="nucleotide sequence ID" value="NZ_JABSNO010000002.1"/>
</dbReference>
<dbReference type="GO" id="GO:0015159">
    <property type="term" value="F:polysaccharide transmembrane transporter activity"/>
    <property type="evidence" value="ECO:0007669"/>
    <property type="project" value="InterPro"/>
</dbReference>
<dbReference type="Pfam" id="PF02563">
    <property type="entry name" value="Poly_export"/>
    <property type="match status" value="1"/>
</dbReference>
<organism evidence="4 5">
    <name type="scientific">Frigoriflavimonas asaccharolytica</name>
    <dbReference type="NCBI Taxonomy" id="2735899"/>
    <lineage>
        <taxon>Bacteria</taxon>
        <taxon>Pseudomonadati</taxon>
        <taxon>Bacteroidota</taxon>
        <taxon>Flavobacteriia</taxon>
        <taxon>Flavobacteriales</taxon>
        <taxon>Weeksellaceae</taxon>
        <taxon>Frigoriflavimonas</taxon>
    </lineage>
</organism>
<dbReference type="InterPro" id="IPR049712">
    <property type="entry name" value="Poly_export"/>
</dbReference>
<dbReference type="Gene3D" id="3.30.1950.10">
    <property type="entry name" value="wza like domain"/>
    <property type="match status" value="1"/>
</dbReference>
<dbReference type="PANTHER" id="PTHR33619">
    <property type="entry name" value="POLYSACCHARIDE EXPORT PROTEIN GFCE-RELATED"/>
    <property type="match status" value="1"/>
</dbReference>
<dbReference type="Gene3D" id="3.10.560.10">
    <property type="entry name" value="Outer membrane lipoprotein wza domain like"/>
    <property type="match status" value="1"/>
</dbReference>
<gene>
    <name evidence="4" type="ORF">HNQ03_000304</name>
</gene>